<protein>
    <submittedName>
        <fullName evidence="2">Uncharacterized protein</fullName>
    </submittedName>
</protein>
<proteinExistence type="predicted"/>
<keyword evidence="3" id="KW-1185">Reference proteome</keyword>
<sequence>MKLTLTMLALTLASLCSAASIDTSSMQARDANTVERRHVGSYTWCGVQIKYNVKKAPLPFGFDLAWDPASQNYKLTPTGDLHYAESFTPVLLSSGIMSEYQFQRK</sequence>
<accession>G7DV38</accession>
<evidence type="ECO:0000313" key="3">
    <source>
        <dbReference type="Proteomes" id="UP000009131"/>
    </source>
</evidence>
<feature type="signal peptide" evidence="1">
    <location>
        <begin position="1"/>
        <end position="18"/>
    </location>
</feature>
<evidence type="ECO:0000313" key="2">
    <source>
        <dbReference type="EMBL" id="GAA94448.1"/>
    </source>
</evidence>
<comment type="caution">
    <text evidence="2">The sequence shown here is derived from an EMBL/GenBank/DDBJ whole genome shotgun (WGS) entry which is preliminary data.</text>
</comment>
<dbReference type="EMBL" id="BABT02000035">
    <property type="protein sequence ID" value="GAA94448.1"/>
    <property type="molecule type" value="Genomic_DNA"/>
</dbReference>
<dbReference type="HOGENOM" id="CLU_2237235_0_0_1"/>
<dbReference type="RefSeq" id="XP_014564864.1">
    <property type="nucleotide sequence ID" value="XM_014709378.1"/>
</dbReference>
<dbReference type="AlphaFoldDB" id="G7DV38"/>
<evidence type="ECO:0000256" key="1">
    <source>
        <dbReference type="SAM" id="SignalP"/>
    </source>
</evidence>
<gene>
    <name evidence="2" type="primary">Mo01100</name>
    <name evidence="2" type="ORF">E5Q_01100</name>
</gene>
<keyword evidence="1" id="KW-0732">Signal</keyword>
<name>G7DV38_MIXOS</name>
<dbReference type="Proteomes" id="UP000009131">
    <property type="component" value="Unassembled WGS sequence"/>
</dbReference>
<organism evidence="2 3">
    <name type="scientific">Mixia osmundae (strain CBS 9802 / IAM 14324 / JCM 22182 / KY 12970)</name>
    <dbReference type="NCBI Taxonomy" id="764103"/>
    <lineage>
        <taxon>Eukaryota</taxon>
        <taxon>Fungi</taxon>
        <taxon>Dikarya</taxon>
        <taxon>Basidiomycota</taxon>
        <taxon>Pucciniomycotina</taxon>
        <taxon>Mixiomycetes</taxon>
        <taxon>Mixiales</taxon>
        <taxon>Mixiaceae</taxon>
        <taxon>Mixia</taxon>
    </lineage>
</organism>
<dbReference type="InParanoid" id="G7DV38"/>
<reference evidence="2 3" key="1">
    <citation type="journal article" date="2011" name="J. Gen. Appl. Microbiol.">
        <title>Draft genome sequencing of the enigmatic basidiomycete Mixia osmundae.</title>
        <authorList>
            <person name="Nishida H."/>
            <person name="Nagatsuka Y."/>
            <person name="Sugiyama J."/>
        </authorList>
    </citation>
    <scope>NUCLEOTIDE SEQUENCE [LARGE SCALE GENOMIC DNA]</scope>
    <source>
        <strain evidence="3">CBS 9802 / IAM 14324 / JCM 22182 / KY 12970</strain>
    </source>
</reference>
<feature type="chain" id="PRO_5009955518" evidence="1">
    <location>
        <begin position="19"/>
        <end position="105"/>
    </location>
</feature>
<reference evidence="2 3" key="2">
    <citation type="journal article" date="2012" name="Open Biol.">
        <title>Characteristics of nucleosomes and linker DNA regions on the genome of the basidiomycete Mixia osmundae revealed by mono- and dinucleosome mapping.</title>
        <authorList>
            <person name="Nishida H."/>
            <person name="Kondo S."/>
            <person name="Matsumoto T."/>
            <person name="Suzuki Y."/>
            <person name="Yoshikawa H."/>
            <person name="Taylor T.D."/>
            <person name="Sugiyama J."/>
        </authorList>
    </citation>
    <scope>NUCLEOTIDE SEQUENCE [LARGE SCALE GENOMIC DNA]</scope>
    <source>
        <strain evidence="3">CBS 9802 / IAM 14324 / JCM 22182 / KY 12970</strain>
    </source>
</reference>